<dbReference type="RefSeq" id="WP_246604166.1">
    <property type="nucleotide sequence ID" value="NZ_BAAAYV010000009.1"/>
</dbReference>
<evidence type="ECO:0000256" key="1">
    <source>
        <dbReference type="ARBA" id="ARBA00022729"/>
    </source>
</evidence>
<proteinExistence type="predicted"/>
<dbReference type="Proteomes" id="UP001410795">
    <property type="component" value="Unassembled WGS sequence"/>
</dbReference>
<evidence type="ECO:0008006" key="6">
    <source>
        <dbReference type="Google" id="ProtNLM"/>
    </source>
</evidence>
<evidence type="ECO:0000313" key="5">
    <source>
        <dbReference type="Proteomes" id="UP001410795"/>
    </source>
</evidence>
<keyword evidence="3" id="KW-1133">Transmembrane helix</keyword>
<name>A0ABP7BIC3_9MICO</name>
<sequence length="287" mass="28676">MSFDNTQPPAAPPQGPPAPSSAEASSASSAASARPRRNAVGVIALVAAVLGLVFAVTPGAFGLGWFLLAVGFLLALVSFFLKGTRKAVGVWALVLSIVGSIVGGIVFAITAVNAIDDALSGETTVSTPSGGTGNEGAAESPAEPEAGSRENPLPIGSAVSTSDWTVTVNSVTRSATDAVMSGNEFNEAPEDGYEYILVNATMTYTGADSSVPAVGTAIDYVTADGVTINAWDSFAVPEDALDSTTEVYTDGSVSGNVALSVPSATAGDGVLAVRAGFVADPVFVAVQ</sequence>
<dbReference type="InterPro" id="IPR029050">
    <property type="entry name" value="Immunoprotect_excell_Ig-like"/>
</dbReference>
<keyword evidence="1" id="KW-0732">Signal</keyword>
<dbReference type="EMBL" id="BAAAYV010000009">
    <property type="protein sequence ID" value="GAA3659841.1"/>
    <property type="molecule type" value="Genomic_DNA"/>
</dbReference>
<feature type="region of interest" description="Disordered" evidence="2">
    <location>
        <begin position="123"/>
        <end position="157"/>
    </location>
</feature>
<keyword evidence="5" id="KW-1185">Reference proteome</keyword>
<feature type="compositionally biased region" description="Low complexity" evidence="2">
    <location>
        <begin position="135"/>
        <end position="145"/>
    </location>
</feature>
<evidence type="ECO:0000256" key="2">
    <source>
        <dbReference type="SAM" id="MobiDB-lite"/>
    </source>
</evidence>
<keyword evidence="3" id="KW-0472">Membrane</keyword>
<feature type="transmembrane region" description="Helical" evidence="3">
    <location>
        <begin position="63"/>
        <end position="81"/>
    </location>
</feature>
<protein>
    <recommendedName>
        <fullName evidence="6">DUF4352 domain-containing protein</fullName>
    </recommendedName>
</protein>
<accession>A0ABP7BIC3</accession>
<organism evidence="4 5">
    <name type="scientific">Microbacterium marinilacus</name>
    <dbReference type="NCBI Taxonomy" id="415209"/>
    <lineage>
        <taxon>Bacteria</taxon>
        <taxon>Bacillati</taxon>
        <taxon>Actinomycetota</taxon>
        <taxon>Actinomycetes</taxon>
        <taxon>Micrococcales</taxon>
        <taxon>Microbacteriaceae</taxon>
        <taxon>Microbacterium</taxon>
    </lineage>
</organism>
<reference evidence="5" key="1">
    <citation type="journal article" date="2019" name="Int. J. Syst. Evol. Microbiol.">
        <title>The Global Catalogue of Microorganisms (GCM) 10K type strain sequencing project: providing services to taxonomists for standard genome sequencing and annotation.</title>
        <authorList>
            <consortium name="The Broad Institute Genomics Platform"/>
            <consortium name="The Broad Institute Genome Sequencing Center for Infectious Disease"/>
            <person name="Wu L."/>
            <person name="Ma J."/>
        </authorList>
    </citation>
    <scope>NUCLEOTIDE SEQUENCE [LARGE SCALE GENOMIC DNA]</scope>
    <source>
        <strain evidence="5">JCM 16546</strain>
    </source>
</reference>
<feature type="transmembrane region" description="Helical" evidence="3">
    <location>
        <begin position="39"/>
        <end position="57"/>
    </location>
</feature>
<feature type="transmembrane region" description="Helical" evidence="3">
    <location>
        <begin position="88"/>
        <end position="109"/>
    </location>
</feature>
<gene>
    <name evidence="4" type="ORF">GCM10022202_20850</name>
</gene>
<comment type="caution">
    <text evidence="4">The sequence shown here is derived from an EMBL/GenBank/DDBJ whole genome shotgun (WGS) entry which is preliminary data.</text>
</comment>
<evidence type="ECO:0000313" key="4">
    <source>
        <dbReference type="EMBL" id="GAA3659841.1"/>
    </source>
</evidence>
<evidence type="ECO:0000256" key="3">
    <source>
        <dbReference type="SAM" id="Phobius"/>
    </source>
</evidence>
<feature type="region of interest" description="Disordered" evidence="2">
    <location>
        <begin position="1"/>
        <end position="28"/>
    </location>
</feature>
<dbReference type="Gene3D" id="2.60.40.1240">
    <property type="match status" value="1"/>
</dbReference>
<keyword evidence="3" id="KW-0812">Transmembrane</keyword>
<feature type="compositionally biased region" description="Pro residues" evidence="2">
    <location>
        <begin position="9"/>
        <end position="19"/>
    </location>
</feature>